<dbReference type="AlphaFoldDB" id="A0A9P5V7Y7"/>
<evidence type="ECO:0000313" key="2">
    <source>
        <dbReference type="Proteomes" id="UP000748756"/>
    </source>
</evidence>
<proteinExistence type="predicted"/>
<dbReference type="Proteomes" id="UP000748756">
    <property type="component" value="Unassembled WGS sequence"/>
</dbReference>
<sequence>MALVARGLYSNIMSVFVEVFVPRSNTDMHCLAGSVDIFQNIKARIDSYIQDIATITAGAEEGQDWSIPSYGTPIKVRSGSGLAPGSSSSSGNDDQKLSSKYNLKLEAAKAEVQGKRNWSFDPQTDFERKAGRFASLYIVI</sequence>
<dbReference type="OrthoDB" id="2391597at2759"/>
<organism evidence="1 2">
    <name type="scientific">Linnemannia schmuckeri</name>
    <dbReference type="NCBI Taxonomy" id="64567"/>
    <lineage>
        <taxon>Eukaryota</taxon>
        <taxon>Fungi</taxon>
        <taxon>Fungi incertae sedis</taxon>
        <taxon>Mucoromycota</taxon>
        <taxon>Mortierellomycotina</taxon>
        <taxon>Mortierellomycetes</taxon>
        <taxon>Mortierellales</taxon>
        <taxon>Mortierellaceae</taxon>
        <taxon>Linnemannia</taxon>
    </lineage>
</organism>
<keyword evidence="2" id="KW-1185">Reference proteome</keyword>
<dbReference type="EMBL" id="JAAAUQ010001019">
    <property type="protein sequence ID" value="KAF9144288.1"/>
    <property type="molecule type" value="Genomic_DNA"/>
</dbReference>
<comment type="caution">
    <text evidence="1">The sequence shown here is derived from an EMBL/GenBank/DDBJ whole genome shotgun (WGS) entry which is preliminary data.</text>
</comment>
<protein>
    <submittedName>
        <fullName evidence="1">Uncharacterized protein</fullName>
    </submittedName>
</protein>
<reference evidence="1" key="1">
    <citation type="journal article" date="2020" name="Fungal Divers.">
        <title>Resolving the Mortierellaceae phylogeny through synthesis of multi-gene phylogenetics and phylogenomics.</title>
        <authorList>
            <person name="Vandepol N."/>
            <person name="Liber J."/>
            <person name="Desiro A."/>
            <person name="Na H."/>
            <person name="Kennedy M."/>
            <person name="Barry K."/>
            <person name="Grigoriev I.V."/>
            <person name="Miller A.N."/>
            <person name="O'Donnell K."/>
            <person name="Stajich J.E."/>
            <person name="Bonito G."/>
        </authorList>
    </citation>
    <scope>NUCLEOTIDE SEQUENCE</scope>
    <source>
        <strain evidence="1">NRRL 6426</strain>
    </source>
</reference>
<name>A0A9P5V7Y7_9FUNG</name>
<accession>A0A9P5V7Y7</accession>
<gene>
    <name evidence="1" type="ORF">BG015_000153</name>
</gene>
<evidence type="ECO:0000313" key="1">
    <source>
        <dbReference type="EMBL" id="KAF9144288.1"/>
    </source>
</evidence>